<proteinExistence type="predicted"/>
<dbReference type="AlphaFoldDB" id="A0A812DMN9"/>
<feature type="region of interest" description="Disordered" evidence="1">
    <location>
        <begin position="194"/>
        <end position="243"/>
    </location>
</feature>
<reference evidence="2" key="1">
    <citation type="submission" date="2021-01" db="EMBL/GenBank/DDBJ databases">
        <authorList>
            <person name="Li R."/>
            <person name="Bekaert M."/>
        </authorList>
    </citation>
    <scope>NUCLEOTIDE SEQUENCE</scope>
    <source>
        <strain evidence="2">Farmed</strain>
    </source>
</reference>
<dbReference type="Proteomes" id="UP000597762">
    <property type="component" value="Unassembled WGS sequence"/>
</dbReference>
<accession>A0A812DMN9</accession>
<gene>
    <name evidence="2" type="ORF">SPHA_57235</name>
</gene>
<feature type="region of interest" description="Disordered" evidence="1">
    <location>
        <begin position="115"/>
        <end position="166"/>
    </location>
</feature>
<feature type="compositionally biased region" description="Polar residues" evidence="1">
    <location>
        <begin position="153"/>
        <end position="164"/>
    </location>
</feature>
<evidence type="ECO:0000256" key="1">
    <source>
        <dbReference type="SAM" id="MobiDB-lite"/>
    </source>
</evidence>
<dbReference type="EMBL" id="CAHIKZ030003855">
    <property type="protein sequence ID" value="CAE1304683.1"/>
    <property type="molecule type" value="Genomic_DNA"/>
</dbReference>
<evidence type="ECO:0000313" key="3">
    <source>
        <dbReference type="Proteomes" id="UP000597762"/>
    </source>
</evidence>
<sequence>MERRWRSAPFCASHGGAELGRYRYARRQRRHMIDQRPAARNDHAPAFTSAMPHAFLPRSTPRITTDIGPFFLSTTFGTITDVSVRRGLTHSVRSRKAEGGCLILSPLRARTLPDGKRLAPGHCRGRLPIESRHRHGRLRLSRHSRRRARSRDPASTTSAKSTICQGRASRFRHIRPTATPSVMIMRRSAPGWWPRYGVPEGDAAGRAGERARRREGRNRAARASGWHGRDGSPPRRLGTRHGM</sequence>
<comment type="caution">
    <text evidence="2">The sequence shown here is derived from an EMBL/GenBank/DDBJ whole genome shotgun (WGS) entry which is preliminary data.</text>
</comment>
<keyword evidence="3" id="KW-1185">Reference proteome</keyword>
<protein>
    <submittedName>
        <fullName evidence="2">Uncharacterized protein</fullName>
    </submittedName>
</protein>
<name>A0A812DMN9_ACAPH</name>
<organism evidence="2 3">
    <name type="scientific">Acanthosepion pharaonis</name>
    <name type="common">Pharaoh cuttlefish</name>
    <name type="synonym">Sepia pharaonis</name>
    <dbReference type="NCBI Taxonomy" id="158019"/>
    <lineage>
        <taxon>Eukaryota</taxon>
        <taxon>Metazoa</taxon>
        <taxon>Spiralia</taxon>
        <taxon>Lophotrochozoa</taxon>
        <taxon>Mollusca</taxon>
        <taxon>Cephalopoda</taxon>
        <taxon>Coleoidea</taxon>
        <taxon>Decapodiformes</taxon>
        <taxon>Sepiida</taxon>
        <taxon>Sepiina</taxon>
        <taxon>Sepiidae</taxon>
        <taxon>Acanthosepion</taxon>
    </lineage>
</organism>
<evidence type="ECO:0000313" key="2">
    <source>
        <dbReference type="EMBL" id="CAE1304683.1"/>
    </source>
</evidence>
<feature type="compositionally biased region" description="Basic residues" evidence="1">
    <location>
        <begin position="132"/>
        <end position="149"/>
    </location>
</feature>